<evidence type="ECO:0000256" key="2">
    <source>
        <dbReference type="ARBA" id="ARBA00005120"/>
    </source>
</evidence>
<dbReference type="EC" id="4.3.3.7" evidence="4 12"/>
<dbReference type="InterPro" id="IPR020624">
    <property type="entry name" value="Schiff_base-form_aldolases_CS"/>
</dbReference>
<organism evidence="17 18">
    <name type="scientific">Acidihalobacter prosperus</name>
    <dbReference type="NCBI Taxonomy" id="160660"/>
    <lineage>
        <taxon>Bacteria</taxon>
        <taxon>Pseudomonadati</taxon>
        <taxon>Pseudomonadota</taxon>
        <taxon>Gammaproteobacteria</taxon>
        <taxon>Chromatiales</taxon>
        <taxon>Ectothiorhodospiraceae</taxon>
        <taxon>Acidihalobacter</taxon>
    </lineage>
</organism>
<evidence type="ECO:0000256" key="10">
    <source>
        <dbReference type="ARBA" id="ARBA00023270"/>
    </source>
</evidence>
<dbReference type="NCBIfam" id="TIGR00674">
    <property type="entry name" value="dapA"/>
    <property type="match status" value="1"/>
</dbReference>
<feature type="binding site" evidence="12 15">
    <location>
        <position position="203"/>
    </location>
    <ligand>
        <name>pyruvate</name>
        <dbReference type="ChEBI" id="CHEBI:15361"/>
    </ligand>
</feature>
<evidence type="ECO:0000256" key="8">
    <source>
        <dbReference type="ARBA" id="ARBA00023154"/>
    </source>
</evidence>
<evidence type="ECO:0000256" key="7">
    <source>
        <dbReference type="ARBA" id="ARBA00022915"/>
    </source>
</evidence>
<evidence type="ECO:0000313" key="17">
    <source>
        <dbReference type="EMBL" id="OBS09920.1"/>
    </source>
</evidence>
<comment type="catalytic activity">
    <reaction evidence="11 12">
        <text>L-aspartate 4-semialdehyde + pyruvate = (2S,4S)-4-hydroxy-2,3,4,5-tetrahydrodipicolinate + H2O + H(+)</text>
        <dbReference type="Rhea" id="RHEA:34171"/>
        <dbReference type="ChEBI" id="CHEBI:15361"/>
        <dbReference type="ChEBI" id="CHEBI:15377"/>
        <dbReference type="ChEBI" id="CHEBI:15378"/>
        <dbReference type="ChEBI" id="CHEBI:67139"/>
        <dbReference type="ChEBI" id="CHEBI:537519"/>
        <dbReference type="EC" id="4.3.3.7"/>
    </reaction>
</comment>
<feature type="site" description="L-lysine inhibitor binding; via carbonyl oxygen" evidence="16">
    <location>
        <position position="49"/>
    </location>
</feature>
<dbReference type="GO" id="GO:0009089">
    <property type="term" value="P:lysine biosynthetic process via diaminopimelate"/>
    <property type="evidence" value="ECO:0007669"/>
    <property type="project" value="UniProtKB-UniRule"/>
</dbReference>
<feature type="binding site" evidence="12 15">
    <location>
        <position position="45"/>
    </location>
    <ligand>
        <name>pyruvate</name>
        <dbReference type="ChEBI" id="CHEBI:15361"/>
    </ligand>
</feature>
<dbReference type="Pfam" id="PF00701">
    <property type="entry name" value="DHDPS"/>
    <property type="match status" value="1"/>
</dbReference>
<keyword evidence="7 12" id="KW-0220">Diaminopimelate biosynthesis</keyword>
<dbReference type="HAMAP" id="MF_00418">
    <property type="entry name" value="DapA"/>
    <property type="match status" value="1"/>
</dbReference>
<comment type="caution">
    <text evidence="17">The sequence shown here is derived from an EMBL/GenBank/DDBJ whole genome shotgun (WGS) entry which is preliminary data.</text>
</comment>
<gene>
    <name evidence="12" type="primary">dapA</name>
    <name evidence="17" type="ORF">Thpro_020970</name>
</gene>
<evidence type="ECO:0000256" key="9">
    <source>
        <dbReference type="ARBA" id="ARBA00023239"/>
    </source>
</evidence>
<protein>
    <recommendedName>
        <fullName evidence="4 12">4-hydroxy-tetrahydrodipicolinate synthase</fullName>
        <shortName evidence="12">HTPA synthase</shortName>
        <ecNumber evidence="4 12">4.3.3.7</ecNumber>
    </recommendedName>
</protein>
<feature type="site" description="Part of a proton relay during catalysis" evidence="12 16">
    <location>
        <position position="44"/>
    </location>
</feature>
<evidence type="ECO:0000256" key="5">
    <source>
        <dbReference type="ARBA" id="ARBA00022490"/>
    </source>
</evidence>
<comment type="caution">
    <text evidence="12">Was originally thought to be a dihydrodipicolinate synthase (DHDPS), catalyzing the condensation of (S)-aspartate-beta-semialdehyde [(S)-ASA] and pyruvate to dihydrodipicolinate (DHDP). However, it was shown in E.coli that the product of the enzymatic reaction is not dihydrodipicolinate but in fact (4S)-4-hydroxy-2,3,4,5-tetrahydro-(2S)-dipicolinic acid (HTPA), and that the consecutive dehydration reaction leading to DHDP is not spontaneous but catalyzed by DapB.</text>
</comment>
<accession>A0A1A6C5W1</accession>
<feature type="active site" description="Schiff-base intermediate with substrate" evidence="12 14">
    <location>
        <position position="161"/>
    </location>
</feature>
<keyword evidence="9 12" id="KW-0456">Lyase</keyword>
<evidence type="ECO:0000256" key="16">
    <source>
        <dbReference type="PIRSR" id="PIRSR001365-3"/>
    </source>
</evidence>
<dbReference type="SMART" id="SM01130">
    <property type="entry name" value="DHDPS"/>
    <property type="match status" value="1"/>
</dbReference>
<evidence type="ECO:0000256" key="4">
    <source>
        <dbReference type="ARBA" id="ARBA00012086"/>
    </source>
</evidence>
<proteinExistence type="inferred from homology"/>
<dbReference type="GO" id="GO:0005829">
    <property type="term" value="C:cytosol"/>
    <property type="evidence" value="ECO:0007669"/>
    <property type="project" value="TreeGrafter"/>
</dbReference>
<feature type="site" description="L-lysine inhibitor binding" evidence="16">
    <location>
        <position position="106"/>
    </location>
</feature>
<dbReference type="SUPFAM" id="SSF51569">
    <property type="entry name" value="Aldolase"/>
    <property type="match status" value="1"/>
</dbReference>
<dbReference type="GO" id="GO:0019877">
    <property type="term" value="P:diaminopimelate biosynthetic process"/>
    <property type="evidence" value="ECO:0007669"/>
    <property type="project" value="UniProtKB-UniRule"/>
</dbReference>
<evidence type="ECO:0000313" key="18">
    <source>
        <dbReference type="Proteomes" id="UP000029273"/>
    </source>
</evidence>
<comment type="subcellular location">
    <subcellularLocation>
        <location evidence="12">Cytoplasm</location>
    </subcellularLocation>
</comment>
<comment type="pathway">
    <text evidence="2 12">Amino-acid biosynthesis; L-lysine biosynthesis via DAP pathway; (S)-tetrahydrodipicolinate from L-aspartate: step 3/4.</text>
</comment>
<keyword evidence="6 12" id="KW-0028">Amino-acid biosynthesis</keyword>
<dbReference type="PANTHER" id="PTHR12128:SF66">
    <property type="entry name" value="4-HYDROXY-2-OXOGLUTARATE ALDOLASE, MITOCHONDRIAL"/>
    <property type="match status" value="1"/>
</dbReference>
<keyword evidence="18" id="KW-1185">Reference proteome</keyword>
<keyword evidence="5 12" id="KW-0963">Cytoplasm</keyword>
<feature type="site" description="L-lysine inhibitor binding" evidence="16">
    <location>
        <position position="84"/>
    </location>
</feature>
<dbReference type="Gene3D" id="3.20.20.70">
    <property type="entry name" value="Aldolase class I"/>
    <property type="match status" value="1"/>
</dbReference>
<dbReference type="STRING" id="160660.BJI67_10975"/>
<sequence length="299" mass="31638">MFHGSMVALVTPMTMDGSIDDEALARLIEFHISEGTDAIVAVGTTGESATLDMDEHCEVIARVVKLVAGRIPVIAGTGANSTSEAIELTRCALNGGADASLLVTPYYNKPTQEGLYRHYRAVAEAVPMPQILYNVPGRTAVDMLPDTVVRLADISNIVGIKEATGSLDRAREIIHRCGDRMSVYGGDDATAMGLMLAGGRGVISVTANVAPRAMHEMSMAACRGDEVTAAAVNAPLEALHRALFLESNPIPVKWALFAMGLIQEGIRLPLTALSEQYHEAVRAALKQAGIPLAGEIAHV</sequence>
<keyword evidence="8 12" id="KW-0457">Lysine biosynthesis</keyword>
<dbReference type="Proteomes" id="UP000029273">
    <property type="component" value="Unassembled WGS sequence"/>
</dbReference>
<dbReference type="OrthoDB" id="9782828at2"/>
<dbReference type="PIRSF" id="PIRSF001365">
    <property type="entry name" value="DHDPS"/>
    <property type="match status" value="1"/>
</dbReference>
<evidence type="ECO:0000256" key="13">
    <source>
        <dbReference type="PIRNR" id="PIRNR001365"/>
    </source>
</evidence>
<evidence type="ECO:0000256" key="6">
    <source>
        <dbReference type="ARBA" id="ARBA00022605"/>
    </source>
</evidence>
<evidence type="ECO:0000256" key="15">
    <source>
        <dbReference type="PIRSR" id="PIRSR001365-2"/>
    </source>
</evidence>
<feature type="site" description="Part of a proton relay during catalysis" evidence="12 16">
    <location>
        <position position="107"/>
    </location>
</feature>
<comment type="similarity">
    <text evidence="3 12 13">Belongs to the DapA family.</text>
</comment>
<dbReference type="InterPro" id="IPR002220">
    <property type="entry name" value="DapA-like"/>
</dbReference>
<name>A0A1A6C5W1_9GAMM</name>
<dbReference type="PROSITE" id="PS00665">
    <property type="entry name" value="DHDPS_1"/>
    <property type="match status" value="1"/>
</dbReference>
<evidence type="ECO:0000256" key="11">
    <source>
        <dbReference type="ARBA" id="ARBA00047836"/>
    </source>
</evidence>
<evidence type="ECO:0000256" key="3">
    <source>
        <dbReference type="ARBA" id="ARBA00007592"/>
    </source>
</evidence>
<comment type="function">
    <text evidence="1 12">Catalyzes the condensation of (S)-aspartate-beta-semialdehyde [(S)-ASA] and pyruvate to 4-hydroxy-tetrahydrodipicolinate (HTPA).</text>
</comment>
<dbReference type="PANTHER" id="PTHR12128">
    <property type="entry name" value="DIHYDRODIPICOLINATE SYNTHASE"/>
    <property type="match status" value="1"/>
</dbReference>
<dbReference type="InterPro" id="IPR013785">
    <property type="entry name" value="Aldolase_TIM"/>
</dbReference>
<dbReference type="GO" id="GO:0008840">
    <property type="term" value="F:4-hydroxy-tetrahydrodipicolinate synthase activity"/>
    <property type="evidence" value="ECO:0007669"/>
    <property type="project" value="UniProtKB-UniRule"/>
</dbReference>
<comment type="subunit">
    <text evidence="12">Homotetramer; dimer of dimers.</text>
</comment>
<dbReference type="InterPro" id="IPR020625">
    <property type="entry name" value="Schiff_base-form_aldolases_AS"/>
</dbReference>
<feature type="active site" description="Proton donor/acceptor" evidence="12 14">
    <location>
        <position position="133"/>
    </location>
</feature>
<evidence type="ECO:0000256" key="14">
    <source>
        <dbReference type="PIRSR" id="PIRSR001365-1"/>
    </source>
</evidence>
<dbReference type="EMBL" id="JQSG02000002">
    <property type="protein sequence ID" value="OBS09920.1"/>
    <property type="molecule type" value="Genomic_DNA"/>
</dbReference>
<reference evidence="17 18" key="1">
    <citation type="journal article" date="2014" name="Genome Announc.">
        <title>Draft Genome Sequence of the Iron-Oxidizing, Acidophilic, and Halotolerant 'Thiobacillus prosperus' Type Strain DSM 5130.</title>
        <authorList>
            <person name="Ossandon F.J."/>
            <person name="Cardenas J.P."/>
            <person name="Corbett M."/>
            <person name="Quatrini R."/>
            <person name="Holmes D.S."/>
            <person name="Watkin E."/>
        </authorList>
    </citation>
    <scope>NUCLEOTIDE SEQUENCE [LARGE SCALE GENOMIC DNA]</scope>
    <source>
        <strain evidence="17 18">DSM 5130</strain>
    </source>
</reference>
<dbReference type="InterPro" id="IPR005263">
    <property type="entry name" value="DapA"/>
</dbReference>
<dbReference type="AlphaFoldDB" id="A0A1A6C5W1"/>
<evidence type="ECO:0000256" key="1">
    <source>
        <dbReference type="ARBA" id="ARBA00003294"/>
    </source>
</evidence>
<dbReference type="RefSeq" id="WP_038089531.1">
    <property type="nucleotide sequence ID" value="NZ_JQSG02000002.1"/>
</dbReference>
<dbReference type="UniPathway" id="UPA00034">
    <property type="reaction ID" value="UER00017"/>
</dbReference>
<dbReference type="CDD" id="cd00950">
    <property type="entry name" value="DHDPS"/>
    <property type="match status" value="1"/>
</dbReference>
<keyword evidence="10 12" id="KW-0704">Schiff base</keyword>
<evidence type="ECO:0000256" key="12">
    <source>
        <dbReference type="HAMAP-Rule" id="MF_00418"/>
    </source>
</evidence>
<dbReference type="PRINTS" id="PR00146">
    <property type="entry name" value="DHPICSNTHASE"/>
</dbReference>
<dbReference type="PROSITE" id="PS00666">
    <property type="entry name" value="DHDPS_2"/>
    <property type="match status" value="1"/>
</dbReference>
<feature type="site" description="L-lysine inhibitor binding" evidence="16">
    <location>
        <position position="80"/>
    </location>
</feature>